<keyword evidence="1" id="KW-0645">Protease</keyword>
<evidence type="ECO:0000313" key="5">
    <source>
        <dbReference type="EMBL" id="QDT22682.1"/>
    </source>
</evidence>
<dbReference type="AlphaFoldDB" id="A0A517PTH8"/>
<evidence type="ECO:0000256" key="3">
    <source>
        <dbReference type="ARBA" id="ARBA00022801"/>
    </source>
</evidence>
<evidence type="ECO:0000313" key="6">
    <source>
        <dbReference type="Proteomes" id="UP000320421"/>
    </source>
</evidence>
<dbReference type="SUPFAM" id="SSF53187">
    <property type="entry name" value="Zn-dependent exopeptidases"/>
    <property type="match status" value="1"/>
</dbReference>
<protein>
    <submittedName>
        <fullName evidence="5">Succinyl-diaminopimelate desuccinylase</fullName>
        <ecNumber evidence="5">3.5.1.18</ecNumber>
    </submittedName>
</protein>
<dbReference type="InterPro" id="IPR051458">
    <property type="entry name" value="Cyt/Met_Dipeptidase"/>
</dbReference>
<dbReference type="NCBIfam" id="NF006579">
    <property type="entry name" value="PRK09104.1"/>
    <property type="match status" value="1"/>
</dbReference>
<dbReference type="InterPro" id="IPR002933">
    <property type="entry name" value="Peptidase_M20"/>
</dbReference>
<gene>
    <name evidence="5" type="primary">dapE</name>
    <name evidence="5" type="ORF">HG66A1_44910</name>
</gene>
<dbReference type="Proteomes" id="UP000320421">
    <property type="component" value="Chromosome"/>
</dbReference>
<dbReference type="Gene3D" id="3.40.630.10">
    <property type="entry name" value="Zn peptidases"/>
    <property type="match status" value="1"/>
</dbReference>
<reference evidence="5 6" key="1">
    <citation type="submission" date="2019-02" db="EMBL/GenBank/DDBJ databases">
        <title>Deep-cultivation of Planctomycetes and their phenomic and genomic characterization uncovers novel biology.</title>
        <authorList>
            <person name="Wiegand S."/>
            <person name="Jogler M."/>
            <person name="Boedeker C."/>
            <person name="Pinto D."/>
            <person name="Vollmers J."/>
            <person name="Rivas-Marin E."/>
            <person name="Kohn T."/>
            <person name="Peeters S.H."/>
            <person name="Heuer A."/>
            <person name="Rast P."/>
            <person name="Oberbeckmann S."/>
            <person name="Bunk B."/>
            <person name="Jeske O."/>
            <person name="Meyerdierks A."/>
            <person name="Storesund J.E."/>
            <person name="Kallscheuer N."/>
            <person name="Luecker S."/>
            <person name="Lage O.M."/>
            <person name="Pohl T."/>
            <person name="Merkel B.J."/>
            <person name="Hornburger P."/>
            <person name="Mueller R.-W."/>
            <person name="Bruemmer F."/>
            <person name="Labrenz M."/>
            <person name="Spormann A.M."/>
            <person name="Op den Camp H."/>
            <person name="Overmann J."/>
            <person name="Amann R."/>
            <person name="Jetten M.S.M."/>
            <person name="Mascher T."/>
            <person name="Medema M.H."/>
            <person name="Devos D.P."/>
            <person name="Kaster A.-K."/>
            <person name="Ovreas L."/>
            <person name="Rohde M."/>
            <person name="Galperin M.Y."/>
            <person name="Jogler C."/>
        </authorList>
    </citation>
    <scope>NUCLEOTIDE SEQUENCE [LARGE SCALE GENOMIC DNA]</scope>
    <source>
        <strain evidence="5 6">HG66A1</strain>
    </source>
</reference>
<accession>A0A517PTH8</accession>
<dbReference type="NCBIfam" id="NF006053">
    <property type="entry name" value="PRK08201.1"/>
    <property type="match status" value="1"/>
</dbReference>
<dbReference type="GO" id="GO:0006508">
    <property type="term" value="P:proteolysis"/>
    <property type="evidence" value="ECO:0007669"/>
    <property type="project" value="UniProtKB-KW"/>
</dbReference>
<proteinExistence type="predicted"/>
<keyword evidence="3 5" id="KW-0378">Hydrolase</keyword>
<evidence type="ECO:0000256" key="1">
    <source>
        <dbReference type="ARBA" id="ARBA00022670"/>
    </source>
</evidence>
<dbReference type="EC" id="3.5.1.18" evidence="5"/>
<sequence>MVEHVRDYLEQHQDRFVGELVEFLKIPSVSADSTLKAETRRGAEFVQQQMEAAGLESQIIETAGHPIVYGSWKKAEGKPTVLVYGHYDVQPPDPLDQWQTPPFEPDIRDGHVYARGATDDKGQMYTHIKSVEAWMKTQGELPVNVVFVIEGEEEVGSDNLDRFLAENKDLVACDIAVISDTSQYAPGIPAITYGLRGILACEVIVNGPRQDLHSGVFGGAVTNPANGLARMVAALHDDQGRVQIPGFYDNVIELQQEERDQFAALPFDEAKFMSDLGVKAVSGEAEFSTLERRWARPTCDVNGMVSGYTGEGPKTIVPAQARVKISCRLVPDQDPAALTRALEQFLLEQLPAGLTMKFIDYHGCKGLVFDFNSPYMAAARTAIEQAFGTAPVMIREGGSIPVVETFQSLVGVETLLLGWGQNTDNLHSPNERFSLEAFRQGTLASALLWQELANIQV</sequence>
<dbReference type="Gene3D" id="3.30.70.360">
    <property type="match status" value="1"/>
</dbReference>
<organism evidence="5 6">
    <name type="scientific">Gimesia chilikensis</name>
    <dbReference type="NCBI Taxonomy" id="2605989"/>
    <lineage>
        <taxon>Bacteria</taxon>
        <taxon>Pseudomonadati</taxon>
        <taxon>Planctomycetota</taxon>
        <taxon>Planctomycetia</taxon>
        <taxon>Planctomycetales</taxon>
        <taxon>Planctomycetaceae</taxon>
        <taxon>Gimesia</taxon>
    </lineage>
</organism>
<dbReference type="GO" id="GO:0046872">
    <property type="term" value="F:metal ion binding"/>
    <property type="evidence" value="ECO:0007669"/>
    <property type="project" value="UniProtKB-KW"/>
</dbReference>
<dbReference type="EMBL" id="CP036266">
    <property type="protein sequence ID" value="QDT22682.1"/>
    <property type="molecule type" value="Genomic_DNA"/>
</dbReference>
<dbReference type="GO" id="GO:0008233">
    <property type="term" value="F:peptidase activity"/>
    <property type="evidence" value="ECO:0007669"/>
    <property type="project" value="UniProtKB-KW"/>
</dbReference>
<dbReference type="GO" id="GO:0009014">
    <property type="term" value="F:succinyl-diaminopimelate desuccinylase activity"/>
    <property type="evidence" value="ECO:0007669"/>
    <property type="project" value="UniProtKB-EC"/>
</dbReference>
<keyword evidence="6" id="KW-1185">Reference proteome</keyword>
<dbReference type="Pfam" id="PF07687">
    <property type="entry name" value="M20_dimer"/>
    <property type="match status" value="1"/>
</dbReference>
<dbReference type="RefSeq" id="WP_145188937.1">
    <property type="nucleotide sequence ID" value="NZ_CP036266.1"/>
</dbReference>
<dbReference type="NCBIfam" id="NF005914">
    <property type="entry name" value="PRK07907.1"/>
    <property type="match status" value="1"/>
</dbReference>
<evidence type="ECO:0000259" key="4">
    <source>
        <dbReference type="Pfam" id="PF07687"/>
    </source>
</evidence>
<evidence type="ECO:0000256" key="2">
    <source>
        <dbReference type="ARBA" id="ARBA00022723"/>
    </source>
</evidence>
<dbReference type="OrthoDB" id="9761532at2"/>
<dbReference type="Pfam" id="PF01546">
    <property type="entry name" value="Peptidase_M20"/>
    <property type="match status" value="1"/>
</dbReference>
<dbReference type="PANTHER" id="PTHR43270:SF12">
    <property type="entry name" value="SUCCINYL-DIAMINOPIMELATE DESUCCINYLASE"/>
    <property type="match status" value="1"/>
</dbReference>
<feature type="domain" description="Peptidase M20 dimerisation" evidence="4">
    <location>
        <begin position="193"/>
        <end position="351"/>
    </location>
</feature>
<dbReference type="InterPro" id="IPR011650">
    <property type="entry name" value="Peptidase_M20_dimer"/>
</dbReference>
<name>A0A517PTH8_9PLAN</name>
<dbReference type="PANTHER" id="PTHR43270">
    <property type="entry name" value="BETA-ALA-HIS DIPEPTIDASE"/>
    <property type="match status" value="1"/>
</dbReference>
<keyword evidence="2" id="KW-0479">Metal-binding</keyword>